<evidence type="ECO:0000256" key="1">
    <source>
        <dbReference type="SAM" id="MobiDB-lite"/>
    </source>
</evidence>
<dbReference type="EMBL" id="JBEPCU010000853">
    <property type="protein sequence ID" value="MER6981787.1"/>
    <property type="molecule type" value="Genomic_DNA"/>
</dbReference>
<accession>A0ABV1WDQ7</accession>
<keyword evidence="3" id="KW-1185">Reference proteome</keyword>
<dbReference type="Proteomes" id="UP001458415">
    <property type="component" value="Unassembled WGS sequence"/>
</dbReference>
<proteinExistence type="predicted"/>
<feature type="compositionally biased region" description="Low complexity" evidence="1">
    <location>
        <begin position="1"/>
        <end position="19"/>
    </location>
</feature>
<feature type="non-terminal residue" evidence="2">
    <location>
        <position position="76"/>
    </location>
</feature>
<evidence type="ECO:0000313" key="3">
    <source>
        <dbReference type="Proteomes" id="UP001458415"/>
    </source>
</evidence>
<evidence type="ECO:0000313" key="2">
    <source>
        <dbReference type="EMBL" id="MER6981787.1"/>
    </source>
</evidence>
<sequence length="76" mass="8130">MTDGTAGDRAAGGADQTAGEWRGWRVAAEEALYGPDGFYRRPEGPAEFVAQREQVCGVAAERPGHQQPVTGPYVPR</sequence>
<organism evidence="2 3">
    <name type="scientific">Streptomyces carpinensis</name>
    <dbReference type="NCBI Taxonomy" id="66369"/>
    <lineage>
        <taxon>Bacteria</taxon>
        <taxon>Bacillati</taxon>
        <taxon>Actinomycetota</taxon>
        <taxon>Actinomycetes</taxon>
        <taxon>Kitasatosporales</taxon>
        <taxon>Streptomycetaceae</taxon>
        <taxon>Streptomyces</taxon>
    </lineage>
</organism>
<name>A0ABV1WDQ7_9ACTN</name>
<gene>
    <name evidence="2" type="ORF">ABT317_33665</name>
</gene>
<comment type="caution">
    <text evidence="2">The sequence shown here is derived from an EMBL/GenBank/DDBJ whole genome shotgun (WGS) entry which is preliminary data.</text>
</comment>
<reference evidence="2 3" key="1">
    <citation type="submission" date="2024-06" db="EMBL/GenBank/DDBJ databases">
        <title>The Natural Products Discovery Center: Release of the First 8490 Sequenced Strains for Exploring Actinobacteria Biosynthetic Diversity.</title>
        <authorList>
            <person name="Kalkreuter E."/>
            <person name="Kautsar S.A."/>
            <person name="Yang D."/>
            <person name="Bader C.D."/>
            <person name="Teijaro C.N."/>
            <person name="Fluegel L."/>
            <person name="Davis C.M."/>
            <person name="Simpson J.R."/>
            <person name="Lauterbach L."/>
            <person name="Steele A.D."/>
            <person name="Gui C."/>
            <person name="Meng S."/>
            <person name="Li G."/>
            <person name="Viehrig K."/>
            <person name="Ye F."/>
            <person name="Su P."/>
            <person name="Kiefer A.F."/>
            <person name="Nichols A."/>
            <person name="Cepeda A.J."/>
            <person name="Yan W."/>
            <person name="Fan B."/>
            <person name="Jiang Y."/>
            <person name="Adhikari A."/>
            <person name="Zheng C.-J."/>
            <person name="Schuster L."/>
            <person name="Cowan T.M."/>
            <person name="Smanski M.J."/>
            <person name="Chevrette M.G."/>
            <person name="De Carvalho L.P.S."/>
            <person name="Shen B."/>
        </authorList>
    </citation>
    <scope>NUCLEOTIDE SEQUENCE [LARGE SCALE GENOMIC DNA]</scope>
    <source>
        <strain evidence="2 3">NPDC000634</strain>
    </source>
</reference>
<feature type="region of interest" description="Disordered" evidence="1">
    <location>
        <begin position="1"/>
        <end position="20"/>
    </location>
</feature>
<protein>
    <submittedName>
        <fullName evidence="2">Uncharacterized protein</fullName>
    </submittedName>
</protein>